<organism evidence="2 3">
    <name type="scientific">Exilibacterium tricleocarpae</name>
    <dbReference type="NCBI Taxonomy" id="2591008"/>
    <lineage>
        <taxon>Bacteria</taxon>
        <taxon>Pseudomonadati</taxon>
        <taxon>Pseudomonadota</taxon>
        <taxon>Gammaproteobacteria</taxon>
        <taxon>Cellvibrionales</taxon>
        <taxon>Cellvibrionaceae</taxon>
        <taxon>Exilibacterium</taxon>
    </lineage>
</organism>
<accession>A0A545SPR7</accession>
<protein>
    <submittedName>
        <fullName evidence="2">Uncharacterized protein</fullName>
    </submittedName>
</protein>
<evidence type="ECO:0000256" key="1">
    <source>
        <dbReference type="SAM" id="Phobius"/>
    </source>
</evidence>
<feature type="transmembrane region" description="Helical" evidence="1">
    <location>
        <begin position="48"/>
        <end position="69"/>
    </location>
</feature>
<dbReference type="EMBL" id="VHSG01000037">
    <property type="protein sequence ID" value="TQV66975.1"/>
    <property type="molecule type" value="Genomic_DNA"/>
</dbReference>
<gene>
    <name evidence="2" type="ORF">FKG94_26265</name>
</gene>
<proteinExistence type="predicted"/>
<sequence>MDRMPDNTQFIDESLLQTLLQYHTPLTGREFANGVLAKIHAAEKKRRCILISSALLGIIIALLPALQLLPTITLFFNMFSSSPYLITLFTLGTLSGATWLFVSALD</sequence>
<comment type="caution">
    <text evidence="2">The sequence shown here is derived from an EMBL/GenBank/DDBJ whole genome shotgun (WGS) entry which is preliminary data.</text>
</comment>
<evidence type="ECO:0000313" key="2">
    <source>
        <dbReference type="EMBL" id="TQV66975.1"/>
    </source>
</evidence>
<feature type="transmembrane region" description="Helical" evidence="1">
    <location>
        <begin position="81"/>
        <end position="102"/>
    </location>
</feature>
<keyword evidence="1" id="KW-0472">Membrane</keyword>
<dbReference type="RefSeq" id="WP_142929924.1">
    <property type="nucleotide sequence ID" value="NZ_ML660113.1"/>
</dbReference>
<keyword evidence="1" id="KW-0812">Transmembrane</keyword>
<evidence type="ECO:0000313" key="3">
    <source>
        <dbReference type="Proteomes" id="UP000319732"/>
    </source>
</evidence>
<reference evidence="2 3" key="1">
    <citation type="submission" date="2019-06" db="EMBL/GenBank/DDBJ databases">
        <title>Whole genome sequence for Cellvibrionaceae sp. R142.</title>
        <authorList>
            <person name="Wang G."/>
        </authorList>
    </citation>
    <scope>NUCLEOTIDE SEQUENCE [LARGE SCALE GENOMIC DNA]</scope>
    <source>
        <strain evidence="2 3">R142</strain>
    </source>
</reference>
<keyword evidence="1" id="KW-1133">Transmembrane helix</keyword>
<name>A0A545SPR7_9GAMM</name>
<dbReference type="AlphaFoldDB" id="A0A545SPR7"/>
<dbReference type="Proteomes" id="UP000319732">
    <property type="component" value="Unassembled WGS sequence"/>
</dbReference>
<keyword evidence="3" id="KW-1185">Reference proteome</keyword>